<keyword evidence="3" id="KW-1185">Reference proteome</keyword>
<dbReference type="Pfam" id="PF01674">
    <property type="entry name" value="Lipase_2"/>
    <property type="match status" value="1"/>
</dbReference>
<dbReference type="GO" id="GO:0016298">
    <property type="term" value="F:lipase activity"/>
    <property type="evidence" value="ECO:0007669"/>
    <property type="project" value="TreeGrafter"/>
</dbReference>
<sequence>LFSLLPLLVFPTSIHHFQSASGKRISGPITNHFQNWLNANGYAADKFARSDYGTQGSYGGFSGSEDKILHTPVVFIHGNSDSALAAGIYSGWTNSIQYFLDKGYTSSELYATSWGDVNALKSGLRTHDCATTQRLRRFLVAVQSYTQSEKVHLIGHSMGVTLGRKIILGGKITAKDGNCDLGPPLRFVDVFVGLAGANYGLCICAGNKHEPTCNHDDGFWPGDSCGDNKNCGAATMTLPCNLAIYSKFLTDLNQDFTQLAKRVVSVWSSVDMIQYGDETWGKPTSLIPRSSDQKIYPNYTHMQTKESPEAVEDQ</sequence>
<evidence type="ECO:0008006" key="4">
    <source>
        <dbReference type="Google" id="ProtNLM"/>
    </source>
</evidence>
<feature type="non-terminal residue" evidence="2">
    <location>
        <position position="1"/>
    </location>
</feature>
<name>A0AAV5UY05_9BILA</name>
<comment type="caution">
    <text evidence="2">The sequence shown here is derived from an EMBL/GenBank/DDBJ whole genome shotgun (WGS) entry which is preliminary data.</text>
</comment>
<proteinExistence type="predicted"/>
<dbReference type="InterPro" id="IPR029058">
    <property type="entry name" value="AB_hydrolase_fold"/>
</dbReference>
<dbReference type="Proteomes" id="UP001432322">
    <property type="component" value="Unassembled WGS sequence"/>
</dbReference>
<dbReference type="GO" id="GO:0016042">
    <property type="term" value="P:lipid catabolic process"/>
    <property type="evidence" value="ECO:0007669"/>
    <property type="project" value="InterPro"/>
</dbReference>
<feature type="non-terminal residue" evidence="2">
    <location>
        <position position="314"/>
    </location>
</feature>
<dbReference type="PANTHER" id="PTHR32015">
    <property type="entry name" value="FASTING INDUCED LIPASE"/>
    <property type="match status" value="1"/>
</dbReference>
<accession>A0AAV5UY05</accession>
<dbReference type="AlphaFoldDB" id="A0AAV5UY05"/>
<dbReference type="Gene3D" id="3.40.50.1820">
    <property type="entry name" value="alpha/beta hydrolase"/>
    <property type="match status" value="1"/>
</dbReference>
<evidence type="ECO:0000313" key="2">
    <source>
        <dbReference type="EMBL" id="GMT10425.1"/>
    </source>
</evidence>
<feature type="chain" id="PRO_5043887743" description="Lipase" evidence="1">
    <location>
        <begin position="23"/>
        <end position="314"/>
    </location>
</feature>
<feature type="signal peptide" evidence="1">
    <location>
        <begin position="1"/>
        <end position="22"/>
    </location>
</feature>
<dbReference type="InterPro" id="IPR002918">
    <property type="entry name" value="Lipase_EstA/Esterase_EstB"/>
</dbReference>
<reference evidence="2" key="1">
    <citation type="submission" date="2023-10" db="EMBL/GenBank/DDBJ databases">
        <title>Genome assembly of Pristionchus species.</title>
        <authorList>
            <person name="Yoshida K."/>
            <person name="Sommer R.J."/>
        </authorList>
    </citation>
    <scope>NUCLEOTIDE SEQUENCE</scope>
    <source>
        <strain evidence="2">RS5133</strain>
    </source>
</reference>
<evidence type="ECO:0000256" key="1">
    <source>
        <dbReference type="SAM" id="SignalP"/>
    </source>
</evidence>
<dbReference type="PANTHER" id="PTHR32015:SF1">
    <property type="entry name" value="LIPASE"/>
    <property type="match status" value="1"/>
</dbReference>
<dbReference type="SUPFAM" id="SSF53474">
    <property type="entry name" value="alpha/beta-Hydrolases"/>
    <property type="match status" value="1"/>
</dbReference>
<protein>
    <recommendedName>
        <fullName evidence="4">Lipase</fullName>
    </recommendedName>
</protein>
<evidence type="ECO:0000313" key="3">
    <source>
        <dbReference type="Proteomes" id="UP001432322"/>
    </source>
</evidence>
<dbReference type="FunFam" id="3.40.50.1820:FF:000191">
    <property type="entry name" value="LIPaSe related"/>
    <property type="match status" value="1"/>
</dbReference>
<organism evidence="2 3">
    <name type="scientific">Pristionchus fissidentatus</name>
    <dbReference type="NCBI Taxonomy" id="1538716"/>
    <lineage>
        <taxon>Eukaryota</taxon>
        <taxon>Metazoa</taxon>
        <taxon>Ecdysozoa</taxon>
        <taxon>Nematoda</taxon>
        <taxon>Chromadorea</taxon>
        <taxon>Rhabditida</taxon>
        <taxon>Rhabditina</taxon>
        <taxon>Diplogasteromorpha</taxon>
        <taxon>Diplogasteroidea</taxon>
        <taxon>Neodiplogasteridae</taxon>
        <taxon>Pristionchus</taxon>
    </lineage>
</organism>
<keyword evidence="1" id="KW-0732">Signal</keyword>
<gene>
    <name evidence="2" type="ORF">PFISCL1PPCAC_1722</name>
</gene>
<dbReference type="EMBL" id="BTSY01000001">
    <property type="protein sequence ID" value="GMT10425.1"/>
    <property type="molecule type" value="Genomic_DNA"/>
</dbReference>